<evidence type="ECO:0000256" key="1">
    <source>
        <dbReference type="SAM" id="MobiDB-lite"/>
    </source>
</evidence>
<reference evidence="2 3" key="1">
    <citation type="journal article" date="2017" name="BMC Genomics">
        <title>Whole-genome assembly of Babesia ovata and comparative genomics between closely related pathogens.</title>
        <authorList>
            <person name="Yamagishi J."/>
            <person name="Asada M."/>
            <person name="Hakimi H."/>
            <person name="Tanaka T.Q."/>
            <person name="Sugimoto C."/>
            <person name="Kawazu S."/>
        </authorList>
    </citation>
    <scope>NUCLEOTIDE SEQUENCE [LARGE SCALE GENOMIC DNA]</scope>
    <source>
        <strain evidence="2 3">Miyake</strain>
    </source>
</reference>
<dbReference type="AlphaFoldDB" id="A0A2H6KHW4"/>
<dbReference type="Proteomes" id="UP000236319">
    <property type="component" value="Unassembled WGS sequence"/>
</dbReference>
<gene>
    <name evidence="2" type="ORF">BOVATA_040660</name>
</gene>
<sequence>MEDKYRQIAQFESIFQSFVTGRDVHRDAAGSGTDDVETAYAIPKRINSAIREILWEEDALGFDIRNHVQKESLDDVASAEPLDDPVVPKPISESGSSSLSDKSESSTEEEPEVHVEFYTDDGVENNFAQFTYWNVESGPRVSYTLKPLYSKSNAKAVTLLEDAEAFVATAIWGGPDAHKIHQAPRHLLVQAAQVASRAFFDPDYRDYLQTSHIS</sequence>
<feature type="region of interest" description="Disordered" evidence="1">
    <location>
        <begin position="74"/>
        <end position="113"/>
    </location>
</feature>
<dbReference type="VEuPathDB" id="PiroplasmaDB:BOVATA_040660"/>
<proteinExistence type="predicted"/>
<dbReference type="EMBL" id="BDSA01000005">
    <property type="protein sequence ID" value="GBE62573.1"/>
    <property type="molecule type" value="Genomic_DNA"/>
</dbReference>
<dbReference type="GeneID" id="39876343"/>
<dbReference type="RefSeq" id="XP_028868816.1">
    <property type="nucleotide sequence ID" value="XM_029012983.1"/>
</dbReference>
<keyword evidence="3" id="KW-1185">Reference proteome</keyword>
<organism evidence="2 3">
    <name type="scientific">Babesia ovata</name>
    <dbReference type="NCBI Taxonomy" id="189622"/>
    <lineage>
        <taxon>Eukaryota</taxon>
        <taxon>Sar</taxon>
        <taxon>Alveolata</taxon>
        <taxon>Apicomplexa</taxon>
        <taxon>Aconoidasida</taxon>
        <taxon>Piroplasmida</taxon>
        <taxon>Babesiidae</taxon>
        <taxon>Babesia</taxon>
    </lineage>
</organism>
<name>A0A2H6KHW4_9APIC</name>
<comment type="caution">
    <text evidence="2">The sequence shown here is derived from an EMBL/GenBank/DDBJ whole genome shotgun (WGS) entry which is preliminary data.</text>
</comment>
<accession>A0A2H6KHW4</accession>
<evidence type="ECO:0000313" key="2">
    <source>
        <dbReference type="EMBL" id="GBE62573.1"/>
    </source>
</evidence>
<protein>
    <submittedName>
        <fullName evidence="2">Uncharacterized protein</fullName>
    </submittedName>
</protein>
<dbReference type="OrthoDB" id="372835at2759"/>
<evidence type="ECO:0000313" key="3">
    <source>
        <dbReference type="Proteomes" id="UP000236319"/>
    </source>
</evidence>